<dbReference type="AlphaFoldDB" id="V4TLH0"/>
<dbReference type="EMBL" id="KI536661">
    <property type="protein sequence ID" value="ESR52515.1"/>
    <property type="molecule type" value="Genomic_DNA"/>
</dbReference>
<keyword evidence="2" id="KW-1185">Reference proteome</keyword>
<organism evidence="1 2">
    <name type="scientific">Citrus clementina</name>
    <name type="common">Clementine</name>
    <name type="synonym">Citrus deliciosa x Citrus sinensis</name>
    <dbReference type="NCBI Taxonomy" id="85681"/>
    <lineage>
        <taxon>Eukaryota</taxon>
        <taxon>Viridiplantae</taxon>
        <taxon>Streptophyta</taxon>
        <taxon>Embryophyta</taxon>
        <taxon>Tracheophyta</taxon>
        <taxon>Spermatophyta</taxon>
        <taxon>Magnoliopsida</taxon>
        <taxon>eudicotyledons</taxon>
        <taxon>Gunneridae</taxon>
        <taxon>Pentapetalae</taxon>
        <taxon>rosids</taxon>
        <taxon>malvids</taxon>
        <taxon>Sapindales</taxon>
        <taxon>Rutaceae</taxon>
        <taxon>Aurantioideae</taxon>
        <taxon>Citrus</taxon>
    </lineage>
</organism>
<dbReference type="InParanoid" id="V4TLH0"/>
<protein>
    <submittedName>
        <fullName evidence="1">Uncharacterized protein</fullName>
    </submittedName>
</protein>
<proteinExistence type="predicted"/>
<dbReference type="KEGG" id="cic:CICLE_v10022801mg"/>
<accession>V4TLH0</accession>
<gene>
    <name evidence="1" type="ORF">CICLE_v10022801mg</name>
</gene>
<sequence>MNGHTNAVHLFGNKNAWPPVTGETKVQQIEVPTKICSNHAHGEDTDVTIDSARQTLDAVHRAQILILQFPSTPINTFKDGSKKCLTLSKKDMHAWVSFVRKFMNEYTNLRVIENRENSNNLKVINPGYTLSSQKVV</sequence>
<dbReference type="Proteomes" id="UP000030687">
    <property type="component" value="Unassembled WGS sequence"/>
</dbReference>
<reference evidence="1 2" key="1">
    <citation type="submission" date="2013-10" db="EMBL/GenBank/DDBJ databases">
        <authorList>
            <consortium name="International Citrus Genome Consortium"/>
            <person name="Jenkins J."/>
            <person name="Schmutz J."/>
            <person name="Prochnik S."/>
            <person name="Rokhsar D."/>
            <person name="Gmitter F."/>
            <person name="Ollitrault P."/>
            <person name="Machado M."/>
            <person name="Talon M."/>
            <person name="Wincker P."/>
            <person name="Jaillon O."/>
            <person name="Morgante M."/>
        </authorList>
    </citation>
    <scope>NUCLEOTIDE SEQUENCE</scope>
    <source>
        <strain evidence="2">cv. Clemenules</strain>
    </source>
</reference>
<name>V4TLH0_CITCL</name>
<dbReference type="Gramene" id="ESR52515">
    <property type="protein sequence ID" value="ESR52515"/>
    <property type="gene ID" value="CICLE_v10022801mg"/>
</dbReference>
<evidence type="ECO:0000313" key="2">
    <source>
        <dbReference type="Proteomes" id="UP000030687"/>
    </source>
</evidence>
<evidence type="ECO:0000313" key="1">
    <source>
        <dbReference type="EMBL" id="ESR52515.1"/>
    </source>
</evidence>